<organism evidence="11 12">
    <name type="scientific">Effrenium voratum</name>
    <dbReference type="NCBI Taxonomy" id="2562239"/>
    <lineage>
        <taxon>Eukaryota</taxon>
        <taxon>Sar</taxon>
        <taxon>Alveolata</taxon>
        <taxon>Dinophyceae</taxon>
        <taxon>Suessiales</taxon>
        <taxon>Symbiodiniaceae</taxon>
        <taxon>Effrenium</taxon>
    </lineage>
</organism>
<keyword evidence="9 10" id="KW-0472">Membrane</keyword>
<dbReference type="PANTHER" id="PTHR14467:SF0">
    <property type="entry name" value="PROTEIN ARV1"/>
    <property type="match status" value="1"/>
</dbReference>
<dbReference type="PANTHER" id="PTHR14467">
    <property type="entry name" value="ARV1"/>
    <property type="match status" value="1"/>
</dbReference>
<evidence type="ECO:0000256" key="2">
    <source>
        <dbReference type="ARBA" id="ARBA00009187"/>
    </source>
</evidence>
<keyword evidence="8 10" id="KW-0443">Lipid metabolism</keyword>
<evidence type="ECO:0000256" key="3">
    <source>
        <dbReference type="ARBA" id="ARBA00022448"/>
    </source>
</evidence>
<sequence>MAEESKAAARSGGFRCVHCGGKVEELFYRIGQDICLSQCTLCGQVADHYIEFEALLVFIDMQLLRPEVYRHLLFNRFKDSGLRREAWRFLLLGLLLDTYHRWFCLPEVAVAGFAGSQSRSDWPVLGATVVETVVYLLTLSFAALSFEGCRPSRKWRVEAHLNIWEAVSISSFGKIFGLVGPIWGSASSHAMADAMDVALALFVAASNVLAVQMVLGDAQSNCRWAAAMAVAAGHAGRYGAKLFLTPLSV</sequence>
<evidence type="ECO:0000256" key="5">
    <source>
        <dbReference type="ARBA" id="ARBA00022824"/>
    </source>
</evidence>
<feature type="transmembrane region" description="Helical" evidence="10">
    <location>
        <begin position="166"/>
        <end position="185"/>
    </location>
</feature>
<evidence type="ECO:0000256" key="8">
    <source>
        <dbReference type="ARBA" id="ARBA00023098"/>
    </source>
</evidence>
<keyword evidence="6 10" id="KW-1133">Transmembrane helix</keyword>
<dbReference type="Proteomes" id="UP001178507">
    <property type="component" value="Unassembled WGS sequence"/>
</dbReference>
<keyword evidence="4 10" id="KW-0812">Transmembrane</keyword>
<evidence type="ECO:0000256" key="1">
    <source>
        <dbReference type="ARBA" id="ARBA00004477"/>
    </source>
</evidence>
<accession>A0AA36NEP1</accession>
<dbReference type="GO" id="GO:0016125">
    <property type="term" value="P:sterol metabolic process"/>
    <property type="evidence" value="ECO:0007669"/>
    <property type="project" value="UniProtKB-UniRule"/>
</dbReference>
<keyword evidence="10" id="KW-0746">Sphingolipid metabolism</keyword>
<dbReference type="GO" id="GO:0006665">
    <property type="term" value="P:sphingolipid metabolic process"/>
    <property type="evidence" value="ECO:0007669"/>
    <property type="project" value="UniProtKB-UniRule"/>
</dbReference>
<evidence type="ECO:0000256" key="4">
    <source>
        <dbReference type="ARBA" id="ARBA00022692"/>
    </source>
</evidence>
<evidence type="ECO:0000256" key="10">
    <source>
        <dbReference type="RuleBase" id="RU368065"/>
    </source>
</evidence>
<evidence type="ECO:0000313" key="12">
    <source>
        <dbReference type="Proteomes" id="UP001178507"/>
    </source>
</evidence>
<protein>
    <recommendedName>
        <fullName evidence="10">Protein ARV</fullName>
    </recommendedName>
</protein>
<feature type="transmembrane region" description="Helical" evidence="10">
    <location>
        <begin position="197"/>
        <end position="215"/>
    </location>
</feature>
<keyword evidence="7 10" id="KW-0445">Lipid transport</keyword>
<keyword evidence="12" id="KW-1185">Reference proteome</keyword>
<evidence type="ECO:0000256" key="7">
    <source>
        <dbReference type="ARBA" id="ARBA00023055"/>
    </source>
</evidence>
<gene>
    <name evidence="11" type="ORF">EVOR1521_LOCUS22935</name>
</gene>
<feature type="transmembrane region" description="Helical" evidence="10">
    <location>
        <begin position="122"/>
        <end position="146"/>
    </location>
</feature>
<feature type="transmembrane region" description="Helical" evidence="10">
    <location>
        <begin position="86"/>
        <end position="102"/>
    </location>
</feature>
<proteinExistence type="inferred from homology"/>
<dbReference type="GO" id="GO:0005794">
    <property type="term" value="C:Golgi apparatus"/>
    <property type="evidence" value="ECO:0007669"/>
    <property type="project" value="TreeGrafter"/>
</dbReference>
<comment type="caution">
    <text evidence="11">The sequence shown here is derived from an EMBL/GenBank/DDBJ whole genome shotgun (WGS) entry which is preliminary data.</text>
</comment>
<dbReference type="InterPro" id="IPR007290">
    <property type="entry name" value="Arv1"/>
</dbReference>
<dbReference type="GO" id="GO:0032366">
    <property type="term" value="P:intracellular sterol transport"/>
    <property type="evidence" value="ECO:0007669"/>
    <property type="project" value="UniProtKB-UniRule"/>
</dbReference>
<dbReference type="GO" id="GO:0097036">
    <property type="term" value="P:regulation of plasma membrane sterol distribution"/>
    <property type="evidence" value="ECO:0007669"/>
    <property type="project" value="UniProtKB-UniRule"/>
</dbReference>
<comment type="function">
    <text evidence="10">Regulates also the sphingolipid metabolism.</text>
</comment>
<evidence type="ECO:0000313" key="11">
    <source>
        <dbReference type="EMBL" id="CAJ1399398.1"/>
    </source>
</evidence>
<name>A0AA36NEP1_9DINO</name>
<comment type="function">
    <text evidence="10">Mediator of sterol homeostasis involved in sterol uptake, trafficking and distribution into membranes.</text>
</comment>
<comment type="subcellular location">
    <subcellularLocation>
        <location evidence="1 10">Endoplasmic reticulum membrane</location>
        <topology evidence="1 10">Multi-pass membrane protein</topology>
    </subcellularLocation>
</comment>
<comment type="similarity">
    <text evidence="2 10">Belongs to the ARV1 family.</text>
</comment>
<keyword evidence="5 10" id="KW-0256">Endoplasmic reticulum</keyword>
<evidence type="ECO:0000256" key="9">
    <source>
        <dbReference type="ARBA" id="ARBA00023136"/>
    </source>
</evidence>
<dbReference type="GO" id="GO:0032541">
    <property type="term" value="C:cortical endoplasmic reticulum"/>
    <property type="evidence" value="ECO:0007669"/>
    <property type="project" value="TreeGrafter"/>
</dbReference>
<keyword evidence="3 10" id="KW-0813">Transport</keyword>
<dbReference type="AlphaFoldDB" id="A0AA36NEP1"/>
<dbReference type="EMBL" id="CAUJNA010003334">
    <property type="protein sequence ID" value="CAJ1399398.1"/>
    <property type="molecule type" value="Genomic_DNA"/>
</dbReference>
<dbReference type="GO" id="GO:0005789">
    <property type="term" value="C:endoplasmic reticulum membrane"/>
    <property type="evidence" value="ECO:0007669"/>
    <property type="project" value="UniProtKB-SubCell"/>
</dbReference>
<dbReference type="Pfam" id="PF04161">
    <property type="entry name" value="Arv1"/>
    <property type="match status" value="1"/>
</dbReference>
<evidence type="ECO:0000256" key="6">
    <source>
        <dbReference type="ARBA" id="ARBA00022989"/>
    </source>
</evidence>
<reference evidence="11" key="1">
    <citation type="submission" date="2023-08" db="EMBL/GenBank/DDBJ databases">
        <authorList>
            <person name="Chen Y."/>
            <person name="Shah S."/>
            <person name="Dougan E. K."/>
            <person name="Thang M."/>
            <person name="Chan C."/>
        </authorList>
    </citation>
    <scope>NUCLEOTIDE SEQUENCE</scope>
</reference>